<proteinExistence type="predicted"/>
<dbReference type="InterPro" id="IPR009078">
    <property type="entry name" value="Ferritin-like_SF"/>
</dbReference>
<gene>
    <name evidence="2" type="ORF">ACFSW4_11540</name>
</gene>
<comment type="caution">
    <text evidence="2">The sequence shown here is derived from an EMBL/GenBank/DDBJ whole genome shotgun (WGS) entry which is preliminary data.</text>
</comment>
<dbReference type="InterPro" id="IPR019243">
    <property type="entry name" value="DUF2202"/>
</dbReference>
<sequence>MERQDASNYGAKGALTDSALDLNKMLTYALEDEYLAQSRYQVVLQEFGAVRPFTQIQQAEVRHINALLPLFNRYQIPIPEDDSLQYITVPISLEEAFNEGVEGEIDNISMYNRFLNLDLPNDVRRVFTQLRNASLNHLEAFRRGAMR</sequence>
<dbReference type="SUPFAM" id="SSF47240">
    <property type="entry name" value="Ferritin-like"/>
    <property type="match status" value="1"/>
</dbReference>
<dbReference type="Proteomes" id="UP001597452">
    <property type="component" value="Unassembled WGS sequence"/>
</dbReference>
<evidence type="ECO:0000313" key="3">
    <source>
        <dbReference type="Proteomes" id="UP001597452"/>
    </source>
</evidence>
<keyword evidence="3" id="KW-1185">Reference proteome</keyword>
<name>A0ABW5QBX8_9BACI</name>
<reference evidence="3" key="1">
    <citation type="journal article" date="2019" name="Int. J. Syst. Evol. Microbiol.">
        <title>The Global Catalogue of Microorganisms (GCM) 10K type strain sequencing project: providing services to taxonomists for standard genome sequencing and annotation.</title>
        <authorList>
            <consortium name="The Broad Institute Genomics Platform"/>
            <consortium name="The Broad Institute Genome Sequencing Center for Infectious Disease"/>
            <person name="Wu L."/>
            <person name="Ma J."/>
        </authorList>
    </citation>
    <scope>NUCLEOTIDE SEQUENCE [LARGE SCALE GENOMIC DNA]</scope>
    <source>
        <strain evidence="3">TISTR 1571</strain>
    </source>
</reference>
<dbReference type="CDD" id="cd01048">
    <property type="entry name" value="Ferritin_like_AB2"/>
    <property type="match status" value="1"/>
</dbReference>
<dbReference type="Pfam" id="PF09968">
    <property type="entry name" value="DUF2202"/>
    <property type="match status" value="1"/>
</dbReference>
<protein>
    <submittedName>
        <fullName evidence="2">DUF2202 domain-containing protein</fullName>
    </submittedName>
</protein>
<dbReference type="InterPro" id="IPR012347">
    <property type="entry name" value="Ferritin-like"/>
</dbReference>
<dbReference type="Gene3D" id="1.20.1260.10">
    <property type="match status" value="1"/>
</dbReference>
<accession>A0ABW5QBX8</accession>
<feature type="domain" description="DUF2202" evidence="1">
    <location>
        <begin position="25"/>
        <end position="144"/>
    </location>
</feature>
<evidence type="ECO:0000313" key="2">
    <source>
        <dbReference type="EMBL" id="MFD2639503.1"/>
    </source>
</evidence>
<organism evidence="2 3">
    <name type="scientific">Piscibacillus salipiscarius</name>
    <dbReference type="NCBI Taxonomy" id="299480"/>
    <lineage>
        <taxon>Bacteria</taxon>
        <taxon>Bacillati</taxon>
        <taxon>Bacillota</taxon>
        <taxon>Bacilli</taxon>
        <taxon>Bacillales</taxon>
        <taxon>Bacillaceae</taxon>
        <taxon>Piscibacillus</taxon>
    </lineage>
</organism>
<evidence type="ECO:0000259" key="1">
    <source>
        <dbReference type="Pfam" id="PF09968"/>
    </source>
</evidence>
<dbReference type="EMBL" id="JBHUMZ010000025">
    <property type="protein sequence ID" value="MFD2639503.1"/>
    <property type="molecule type" value="Genomic_DNA"/>
</dbReference>
<dbReference type="RefSeq" id="WP_054754464.1">
    <property type="nucleotide sequence ID" value="NZ_JBHUMZ010000025.1"/>
</dbReference>